<reference evidence="13" key="1">
    <citation type="submission" date="2025-08" db="UniProtKB">
        <authorList>
            <consortium name="RefSeq"/>
        </authorList>
    </citation>
    <scope>IDENTIFICATION</scope>
</reference>
<comment type="similarity">
    <text evidence="3">Belongs to the claudin family.</text>
</comment>
<evidence type="ECO:0000256" key="5">
    <source>
        <dbReference type="ARBA" id="ARBA00022475"/>
    </source>
</evidence>
<gene>
    <name evidence="13" type="primary">LOC123728152</name>
</gene>
<evidence type="ECO:0000313" key="13">
    <source>
        <dbReference type="RefSeq" id="XP_045554795.1"/>
    </source>
</evidence>
<feature type="signal peptide" evidence="11">
    <location>
        <begin position="1"/>
        <end position="22"/>
    </location>
</feature>
<evidence type="ECO:0000256" key="10">
    <source>
        <dbReference type="SAM" id="Phobius"/>
    </source>
</evidence>
<evidence type="ECO:0000256" key="7">
    <source>
        <dbReference type="ARBA" id="ARBA00022949"/>
    </source>
</evidence>
<dbReference type="PANTHER" id="PTHR12002">
    <property type="entry name" value="CLAUDIN"/>
    <property type="match status" value="1"/>
</dbReference>
<evidence type="ECO:0000256" key="11">
    <source>
        <dbReference type="SAM" id="SignalP"/>
    </source>
</evidence>
<name>A0ABM3D7K6_SALSA</name>
<keyword evidence="4" id="KW-0796">Tight junction</keyword>
<organism evidence="12 13">
    <name type="scientific">Salmo salar</name>
    <name type="common">Atlantic salmon</name>
    <dbReference type="NCBI Taxonomy" id="8030"/>
    <lineage>
        <taxon>Eukaryota</taxon>
        <taxon>Metazoa</taxon>
        <taxon>Chordata</taxon>
        <taxon>Craniata</taxon>
        <taxon>Vertebrata</taxon>
        <taxon>Euteleostomi</taxon>
        <taxon>Actinopterygii</taxon>
        <taxon>Neopterygii</taxon>
        <taxon>Teleostei</taxon>
        <taxon>Protacanthopterygii</taxon>
        <taxon>Salmoniformes</taxon>
        <taxon>Salmonidae</taxon>
        <taxon>Salmoninae</taxon>
        <taxon>Salmo</taxon>
    </lineage>
</organism>
<evidence type="ECO:0000256" key="3">
    <source>
        <dbReference type="ARBA" id="ARBA00008295"/>
    </source>
</evidence>
<keyword evidence="8 10" id="KW-1133">Transmembrane helix</keyword>
<evidence type="ECO:0000256" key="6">
    <source>
        <dbReference type="ARBA" id="ARBA00022692"/>
    </source>
</evidence>
<keyword evidence="5" id="KW-1003">Cell membrane</keyword>
<evidence type="ECO:0000256" key="8">
    <source>
        <dbReference type="ARBA" id="ARBA00022989"/>
    </source>
</evidence>
<evidence type="ECO:0000256" key="2">
    <source>
        <dbReference type="ARBA" id="ARBA00004651"/>
    </source>
</evidence>
<proteinExistence type="inferred from homology"/>
<evidence type="ECO:0000256" key="1">
    <source>
        <dbReference type="ARBA" id="ARBA00004435"/>
    </source>
</evidence>
<dbReference type="Proteomes" id="UP001652741">
    <property type="component" value="Chromosome ssa17"/>
</dbReference>
<feature type="transmembrane region" description="Helical" evidence="10">
    <location>
        <begin position="58"/>
        <end position="80"/>
    </location>
</feature>
<keyword evidence="9 10" id="KW-0472">Membrane</keyword>
<keyword evidence="12" id="KW-1185">Reference proteome</keyword>
<evidence type="ECO:0000256" key="4">
    <source>
        <dbReference type="ARBA" id="ARBA00022427"/>
    </source>
</evidence>
<accession>A0ABM3D7K6</accession>
<comment type="subcellular location">
    <subcellularLocation>
        <location evidence="1">Cell junction</location>
        <location evidence="1">Tight junction</location>
    </subcellularLocation>
    <subcellularLocation>
        <location evidence="2">Cell membrane</location>
        <topology evidence="2">Multi-pass membrane protein</topology>
    </subcellularLocation>
</comment>
<keyword evidence="11" id="KW-0732">Signal</keyword>
<feature type="transmembrane region" description="Helical" evidence="10">
    <location>
        <begin position="135"/>
        <end position="159"/>
    </location>
</feature>
<protein>
    <submittedName>
        <fullName evidence="13">Claudin-34-like</fullName>
    </submittedName>
</protein>
<dbReference type="GeneID" id="123728152"/>
<dbReference type="Gene3D" id="1.20.140.150">
    <property type="match status" value="1"/>
</dbReference>
<keyword evidence="6 10" id="KW-0812">Transmembrane</keyword>
<sequence>MCPNPLHLIPIVISLFVDSVMARVASVIVLSLCLSSSSMYCVEALHIHRCVHTAHPQFLSLWLSAVGWVLTAVILGLIQWRVWHVADLTFITSGEAWVGLWRVCFYSHTLVTSGFRVMYCQSMVLSDSFTPPEVATAQVLTLLGLVVGFCGNAAAVYALRNVCFGLEKQTPIRCAFGMAGTLCLLSAVFSHTSPVELELSGDQSNNCVPFELPHTPCTCDPERWGQVSGSGS</sequence>
<dbReference type="InterPro" id="IPR006187">
    <property type="entry name" value="Claudin"/>
</dbReference>
<keyword evidence="7" id="KW-0965">Cell junction</keyword>
<dbReference type="RefSeq" id="XP_045554795.1">
    <property type="nucleotide sequence ID" value="XM_045698839.1"/>
</dbReference>
<feature type="transmembrane region" description="Helical" evidence="10">
    <location>
        <begin position="20"/>
        <end position="46"/>
    </location>
</feature>
<evidence type="ECO:0000256" key="9">
    <source>
        <dbReference type="ARBA" id="ARBA00023136"/>
    </source>
</evidence>
<evidence type="ECO:0000313" key="12">
    <source>
        <dbReference type="Proteomes" id="UP001652741"/>
    </source>
</evidence>
<feature type="chain" id="PRO_5045749246" evidence="11">
    <location>
        <begin position="23"/>
        <end position="232"/>
    </location>
</feature>